<dbReference type="EC" id="4.2.1.1" evidence="3 8"/>
<dbReference type="Gene3D" id="3.10.200.10">
    <property type="entry name" value="Alpha carbonic anhydrase"/>
    <property type="match status" value="1"/>
</dbReference>
<sequence length="320" mass="35371">MFAILVLFVVSFADVTLQAEWTYSQQSAWPGVCNAGLGQSPINIMTQEAIVDKHHAHIRGPLIFRGYNDVPLYGSNNGHTVKWSGVADGPAPVLAGGPLRGNYTFLQFHFHWLSEHAIDGMKYPLEVHMVHIKTGLTLDEALARADGLAVIGVFFLMHRGYGSDRALEEIIPMMPYIVNSSQNNTEPRRIDITRLLSNEPQSYYTYHGSLTTPMCQEVVTWIVMDKPIYISPDQYALFTKVDVGGDYNYRSLQPRNNRVVYRSIASCASIMAPTLPGTLISLFSCLSTSLAAGVNKGVGAFLNIKRKIFGTPAKNCVKAK</sequence>
<comment type="function">
    <text evidence="1 8">Reversible hydration of carbon dioxide.</text>
</comment>
<dbReference type="PROSITE" id="PS00162">
    <property type="entry name" value="ALPHA_CA_1"/>
    <property type="match status" value="1"/>
</dbReference>
<gene>
    <name evidence="11" type="primary">LOC111362122</name>
</gene>
<dbReference type="GO" id="GO:0004089">
    <property type="term" value="F:carbonate dehydratase activity"/>
    <property type="evidence" value="ECO:0007669"/>
    <property type="project" value="UniProtKB-UniRule"/>
</dbReference>
<evidence type="ECO:0000256" key="1">
    <source>
        <dbReference type="ARBA" id="ARBA00002904"/>
    </source>
</evidence>
<dbReference type="RefSeq" id="XP_022834425.1">
    <property type="nucleotide sequence ID" value="XM_022978657.1"/>
</dbReference>
<dbReference type="PROSITE" id="PS51144">
    <property type="entry name" value="ALPHA_CA_2"/>
    <property type="match status" value="1"/>
</dbReference>
<dbReference type="PANTHER" id="PTHR18952:SF265">
    <property type="entry name" value="CARBONIC ANHYDRASE"/>
    <property type="match status" value="1"/>
</dbReference>
<evidence type="ECO:0000259" key="9">
    <source>
        <dbReference type="PROSITE" id="PS51144"/>
    </source>
</evidence>
<evidence type="ECO:0000313" key="11">
    <source>
        <dbReference type="RefSeq" id="XP_022834425.1"/>
    </source>
</evidence>
<evidence type="ECO:0000256" key="3">
    <source>
        <dbReference type="ARBA" id="ARBA00012925"/>
    </source>
</evidence>
<dbReference type="InterPro" id="IPR018338">
    <property type="entry name" value="Carbonic_anhydrase_a-class_CS"/>
</dbReference>
<feature type="domain" description="Alpha-carbonic anhydrase" evidence="9">
    <location>
        <begin position="19"/>
        <end position="264"/>
    </location>
</feature>
<proteinExistence type="inferred from homology"/>
<comment type="similarity">
    <text evidence="2 8">Belongs to the alpha-carbonic anhydrase family.</text>
</comment>
<evidence type="ECO:0000256" key="2">
    <source>
        <dbReference type="ARBA" id="ARBA00010718"/>
    </source>
</evidence>
<dbReference type="OrthoDB" id="429145at2759"/>
<evidence type="ECO:0000256" key="5">
    <source>
        <dbReference type="ARBA" id="ARBA00022833"/>
    </source>
</evidence>
<keyword evidence="5 8" id="KW-0862">Zinc</keyword>
<reference evidence="11" key="1">
    <citation type="submission" date="2025-08" db="UniProtKB">
        <authorList>
            <consortium name="RefSeq"/>
        </authorList>
    </citation>
    <scope>IDENTIFICATION</scope>
    <source>
        <strain evidence="11">Ishihara</strain>
        <tissue evidence="11">Whole body</tissue>
    </source>
</reference>
<dbReference type="GeneID" id="111362122"/>
<dbReference type="CDD" id="cd00326">
    <property type="entry name" value="alpha_CA"/>
    <property type="match status" value="1"/>
</dbReference>
<protein>
    <recommendedName>
        <fullName evidence="3 8">Carbonic anhydrase</fullName>
        <ecNumber evidence="3 8">4.2.1.1</ecNumber>
    </recommendedName>
</protein>
<accession>A0A9J7ESZ4</accession>
<evidence type="ECO:0000256" key="6">
    <source>
        <dbReference type="ARBA" id="ARBA00023239"/>
    </source>
</evidence>
<organism evidence="10 11">
    <name type="scientific">Spodoptera litura</name>
    <name type="common">Asian cotton leafworm</name>
    <dbReference type="NCBI Taxonomy" id="69820"/>
    <lineage>
        <taxon>Eukaryota</taxon>
        <taxon>Metazoa</taxon>
        <taxon>Ecdysozoa</taxon>
        <taxon>Arthropoda</taxon>
        <taxon>Hexapoda</taxon>
        <taxon>Insecta</taxon>
        <taxon>Pterygota</taxon>
        <taxon>Neoptera</taxon>
        <taxon>Endopterygota</taxon>
        <taxon>Lepidoptera</taxon>
        <taxon>Glossata</taxon>
        <taxon>Ditrysia</taxon>
        <taxon>Noctuoidea</taxon>
        <taxon>Noctuidae</taxon>
        <taxon>Amphipyrinae</taxon>
        <taxon>Spodoptera</taxon>
    </lineage>
</organism>
<keyword evidence="4 8" id="KW-0479">Metal-binding</keyword>
<dbReference type="InterPro" id="IPR036398">
    <property type="entry name" value="CA_dom_sf"/>
</dbReference>
<evidence type="ECO:0000256" key="7">
    <source>
        <dbReference type="ARBA" id="ARBA00048348"/>
    </source>
</evidence>
<dbReference type="Pfam" id="PF00194">
    <property type="entry name" value="Carb_anhydrase"/>
    <property type="match status" value="1"/>
</dbReference>
<comment type="catalytic activity">
    <reaction evidence="7 8">
        <text>hydrogencarbonate + H(+) = CO2 + H2O</text>
        <dbReference type="Rhea" id="RHEA:10748"/>
        <dbReference type="ChEBI" id="CHEBI:15377"/>
        <dbReference type="ChEBI" id="CHEBI:15378"/>
        <dbReference type="ChEBI" id="CHEBI:16526"/>
        <dbReference type="ChEBI" id="CHEBI:17544"/>
        <dbReference type="EC" id="4.2.1.1"/>
    </reaction>
</comment>
<keyword evidence="8" id="KW-0732">Signal</keyword>
<dbReference type="Proteomes" id="UP000301870">
    <property type="component" value="Unplaced"/>
</dbReference>
<comment type="cofactor">
    <cofactor evidence="8">
        <name>Zn(2+)</name>
        <dbReference type="ChEBI" id="CHEBI:29105"/>
    </cofactor>
</comment>
<dbReference type="KEGG" id="sliu:111362122"/>
<evidence type="ECO:0000256" key="8">
    <source>
        <dbReference type="RuleBase" id="RU367011"/>
    </source>
</evidence>
<dbReference type="GO" id="GO:0008270">
    <property type="term" value="F:zinc ion binding"/>
    <property type="evidence" value="ECO:0007669"/>
    <property type="project" value="UniProtKB-UniRule"/>
</dbReference>
<evidence type="ECO:0000313" key="10">
    <source>
        <dbReference type="Proteomes" id="UP000301870"/>
    </source>
</evidence>
<keyword evidence="6 8" id="KW-0456">Lyase</keyword>
<keyword evidence="10" id="KW-1185">Reference proteome</keyword>
<name>A0A9J7ESZ4_SPOLT</name>
<dbReference type="SUPFAM" id="SSF51069">
    <property type="entry name" value="Carbonic anhydrase"/>
    <property type="match status" value="1"/>
</dbReference>
<feature type="chain" id="PRO_5039960762" description="Carbonic anhydrase" evidence="8">
    <location>
        <begin position="19"/>
        <end position="320"/>
    </location>
</feature>
<feature type="signal peptide" evidence="8">
    <location>
        <begin position="1"/>
        <end position="18"/>
    </location>
</feature>
<dbReference type="InterPro" id="IPR023561">
    <property type="entry name" value="Carbonic_anhydrase_a-class"/>
</dbReference>
<dbReference type="InterPro" id="IPR001148">
    <property type="entry name" value="CA_dom"/>
</dbReference>
<dbReference type="SMART" id="SM01057">
    <property type="entry name" value="Carb_anhydrase"/>
    <property type="match status" value="1"/>
</dbReference>
<dbReference type="PANTHER" id="PTHR18952">
    <property type="entry name" value="CARBONIC ANHYDRASE"/>
    <property type="match status" value="1"/>
</dbReference>
<evidence type="ECO:0000256" key="4">
    <source>
        <dbReference type="ARBA" id="ARBA00022723"/>
    </source>
</evidence>
<dbReference type="AlphaFoldDB" id="A0A9J7ESZ4"/>